<accession>A0A0R1QSS1</accession>
<gene>
    <name evidence="2" type="ORF">FD01_GL000930</name>
</gene>
<feature type="domain" description="DUF3658" evidence="1">
    <location>
        <begin position="63"/>
        <end position="152"/>
    </location>
</feature>
<dbReference type="AlphaFoldDB" id="A0A0R1QSS1"/>
<comment type="caution">
    <text evidence="2">The sequence shown here is derived from an EMBL/GenBank/DDBJ whole genome shotgun (WGS) entry which is preliminary data.</text>
</comment>
<evidence type="ECO:0000259" key="1">
    <source>
        <dbReference type="Pfam" id="PF12395"/>
    </source>
</evidence>
<reference evidence="2 3" key="1">
    <citation type="journal article" date="2015" name="Genome Announc.">
        <title>Expanding the biotechnology potential of lactobacilli through comparative genomics of 213 strains and associated genera.</title>
        <authorList>
            <person name="Sun Z."/>
            <person name="Harris H.M."/>
            <person name="McCann A."/>
            <person name="Guo C."/>
            <person name="Argimon S."/>
            <person name="Zhang W."/>
            <person name="Yang X."/>
            <person name="Jeffery I.B."/>
            <person name="Cooney J.C."/>
            <person name="Kagawa T.F."/>
            <person name="Liu W."/>
            <person name="Song Y."/>
            <person name="Salvetti E."/>
            <person name="Wrobel A."/>
            <person name="Rasinkangas P."/>
            <person name="Parkhill J."/>
            <person name="Rea M.C."/>
            <person name="O'Sullivan O."/>
            <person name="Ritari J."/>
            <person name="Douillard F.P."/>
            <person name="Paul Ross R."/>
            <person name="Yang R."/>
            <person name="Briner A.E."/>
            <person name="Felis G.E."/>
            <person name="de Vos W.M."/>
            <person name="Barrangou R."/>
            <person name="Klaenhammer T.R."/>
            <person name="Caufield P.W."/>
            <person name="Cui Y."/>
            <person name="Zhang H."/>
            <person name="O'Toole P.W."/>
        </authorList>
    </citation>
    <scope>NUCLEOTIDE SEQUENCE [LARGE SCALE GENOMIC DNA]</scope>
    <source>
        <strain evidence="2 3">DSM 13343</strain>
    </source>
</reference>
<dbReference type="Pfam" id="PF12395">
    <property type="entry name" value="DUF3658"/>
    <property type="match status" value="1"/>
</dbReference>
<dbReference type="Proteomes" id="UP000051790">
    <property type="component" value="Unassembled WGS sequence"/>
</dbReference>
<dbReference type="EMBL" id="AZEU01000134">
    <property type="protein sequence ID" value="KRL45138.1"/>
    <property type="molecule type" value="Genomic_DNA"/>
</dbReference>
<sequence>MLCAFGGLDVIGLWWLAGLCAKQKLSIQQVHVPTVFPHPTQSALYKITKLGELDPDWLDALVQTATTVTVRDLTAFSYGWQNLHSATNEVRILLNGELLSVPETYFDPLILAQVKTPPRTFPEHVKAIGRLLGEYQISLPDWWWHYRLQQLFDGK</sequence>
<protein>
    <recommendedName>
        <fullName evidence="1">DUF3658 domain-containing protein</fullName>
    </recommendedName>
</protein>
<organism evidence="2 3">
    <name type="scientific">Lacticaseibacillus manihotivorans DSM 13343 = JCM 12514</name>
    <dbReference type="NCBI Taxonomy" id="1423769"/>
    <lineage>
        <taxon>Bacteria</taxon>
        <taxon>Bacillati</taxon>
        <taxon>Bacillota</taxon>
        <taxon>Bacilli</taxon>
        <taxon>Lactobacillales</taxon>
        <taxon>Lactobacillaceae</taxon>
        <taxon>Lacticaseibacillus</taxon>
    </lineage>
</organism>
<dbReference type="PATRIC" id="fig|1423769.4.peg.1003"/>
<dbReference type="InterPro" id="IPR022123">
    <property type="entry name" value="DUF3658"/>
</dbReference>
<proteinExistence type="predicted"/>
<keyword evidence="3" id="KW-1185">Reference proteome</keyword>
<name>A0A0R1QSS1_9LACO</name>
<evidence type="ECO:0000313" key="3">
    <source>
        <dbReference type="Proteomes" id="UP000051790"/>
    </source>
</evidence>
<dbReference type="OrthoDB" id="1654031at2"/>
<evidence type="ECO:0000313" key="2">
    <source>
        <dbReference type="EMBL" id="KRL45138.1"/>
    </source>
</evidence>